<dbReference type="GO" id="GO:0008783">
    <property type="term" value="F:agmatinase activity"/>
    <property type="evidence" value="ECO:0007669"/>
    <property type="project" value="TreeGrafter"/>
</dbReference>
<proteinExistence type="inferred from homology"/>
<keyword evidence="4" id="KW-0464">Manganese</keyword>
<keyword evidence="3 5" id="KW-0378">Hydrolase</keyword>
<protein>
    <submittedName>
        <fullName evidence="6">Guanidinopropionase</fullName>
        <ecNumber evidence="6">3.5.3.17</ecNumber>
    </submittedName>
</protein>
<dbReference type="GO" id="GO:0047972">
    <property type="term" value="F:guanidinopropionase activity"/>
    <property type="evidence" value="ECO:0007669"/>
    <property type="project" value="UniProtKB-EC"/>
</dbReference>
<organism evidence="6 7">
    <name type="scientific">Natronocella acetinitrilica</name>
    <dbReference type="NCBI Taxonomy" id="414046"/>
    <lineage>
        <taxon>Bacteria</taxon>
        <taxon>Pseudomonadati</taxon>
        <taxon>Pseudomonadota</taxon>
        <taxon>Gammaproteobacteria</taxon>
        <taxon>Chromatiales</taxon>
        <taxon>Ectothiorhodospiraceae</taxon>
        <taxon>Natronocella</taxon>
    </lineage>
</organism>
<evidence type="ECO:0000313" key="7">
    <source>
        <dbReference type="Proteomes" id="UP001205843"/>
    </source>
</evidence>
<dbReference type="PANTHER" id="PTHR11358">
    <property type="entry name" value="ARGINASE/AGMATINASE"/>
    <property type="match status" value="1"/>
</dbReference>
<accession>A0AAE3G2I3</accession>
<evidence type="ECO:0000256" key="3">
    <source>
        <dbReference type="ARBA" id="ARBA00022801"/>
    </source>
</evidence>
<dbReference type="InterPro" id="IPR023696">
    <property type="entry name" value="Ureohydrolase_dom_sf"/>
</dbReference>
<comment type="cofactor">
    <cofactor evidence="4">
        <name>Mn(2+)</name>
        <dbReference type="ChEBI" id="CHEBI:29035"/>
    </cofactor>
    <text evidence="4">Binds 2 manganese ions per subunit.</text>
</comment>
<dbReference type="PIRSF" id="PIRSF036979">
    <property type="entry name" value="Arginase"/>
    <property type="match status" value="1"/>
</dbReference>
<evidence type="ECO:0000256" key="4">
    <source>
        <dbReference type="PIRSR" id="PIRSR036979-1"/>
    </source>
</evidence>
<feature type="binding site" evidence="4">
    <location>
        <position position="136"/>
    </location>
    <ligand>
        <name>Mn(2+)</name>
        <dbReference type="ChEBI" id="CHEBI:29035"/>
        <label>1</label>
    </ligand>
</feature>
<dbReference type="InterPro" id="IPR020855">
    <property type="entry name" value="Ureohydrolase_Mn_BS"/>
</dbReference>
<comment type="caution">
    <text evidence="6">The sequence shown here is derived from an EMBL/GenBank/DDBJ whole genome shotgun (WGS) entry which is preliminary data.</text>
</comment>
<dbReference type="AlphaFoldDB" id="A0AAE3G2I3"/>
<reference evidence="6" key="1">
    <citation type="submission" date="2022-03" db="EMBL/GenBank/DDBJ databases">
        <title>Genomic Encyclopedia of Type Strains, Phase III (KMG-III): the genomes of soil and plant-associated and newly described type strains.</title>
        <authorList>
            <person name="Whitman W."/>
        </authorList>
    </citation>
    <scope>NUCLEOTIDE SEQUENCE</scope>
    <source>
        <strain evidence="6">ANL 6-2</strain>
    </source>
</reference>
<dbReference type="PANTHER" id="PTHR11358:SF26">
    <property type="entry name" value="GUANIDINO ACID HYDROLASE, MITOCHONDRIAL"/>
    <property type="match status" value="1"/>
</dbReference>
<dbReference type="EMBL" id="JALJXV010000002">
    <property type="protein sequence ID" value="MCP1673814.1"/>
    <property type="molecule type" value="Genomic_DNA"/>
</dbReference>
<feature type="binding site" evidence="4">
    <location>
        <position position="249"/>
    </location>
    <ligand>
        <name>Mn(2+)</name>
        <dbReference type="ChEBI" id="CHEBI:29035"/>
        <label>1</label>
    </ligand>
</feature>
<comment type="similarity">
    <text evidence="1">Belongs to the arginase family. Agmatinase subfamily.</text>
</comment>
<feature type="binding site" evidence="4">
    <location>
        <position position="158"/>
    </location>
    <ligand>
        <name>Mn(2+)</name>
        <dbReference type="ChEBI" id="CHEBI:29035"/>
        <label>1</label>
    </ligand>
</feature>
<dbReference type="PROSITE" id="PS51409">
    <property type="entry name" value="ARGINASE_2"/>
    <property type="match status" value="1"/>
</dbReference>
<evidence type="ECO:0000256" key="2">
    <source>
        <dbReference type="ARBA" id="ARBA00022723"/>
    </source>
</evidence>
<dbReference type="GO" id="GO:0046872">
    <property type="term" value="F:metal ion binding"/>
    <property type="evidence" value="ECO:0007669"/>
    <property type="project" value="UniProtKB-KW"/>
</dbReference>
<dbReference type="RefSeq" id="WP_253474939.1">
    <property type="nucleotide sequence ID" value="NZ_JALJXV010000002.1"/>
</dbReference>
<dbReference type="CDD" id="cd11592">
    <property type="entry name" value="Agmatinase_PAH"/>
    <property type="match status" value="1"/>
</dbReference>
<feature type="binding site" evidence="4">
    <location>
        <position position="160"/>
    </location>
    <ligand>
        <name>Mn(2+)</name>
        <dbReference type="ChEBI" id="CHEBI:29035"/>
        <label>1</label>
    </ligand>
</feature>
<feature type="binding site" evidence="4">
    <location>
        <position position="251"/>
    </location>
    <ligand>
        <name>Mn(2+)</name>
        <dbReference type="ChEBI" id="CHEBI:29035"/>
        <label>1</label>
    </ligand>
</feature>
<sequence>MSTDEFYREHCPVTGRLISPMTDSRYRGIPTFFRAPLARSLSECDIALIGVPFDGGVTNRPGARHGPREIRNMSSLMRTTHHVTKINPYAIRRVADVGDVTFSSVYDLEKVGAEIAEYFDCIARAGVIPLSAGGDHSITYPILKGLGRGEPVGLIHIDAHTDTWDAHKGSKFHHGGPFRLATEDGLIDPERTIQIGIRGAQNTEEGWNYSRDKGMRVIFMEEFTELGVPGVLGEIRRVVGDRPAYVSFDVDGLDPVYAPGTGTPEVGGITTIEALALLRGLRGMPLIGADVVEVAPPFDASGNTALVGATLMYELLCLLSESGEAQSQVGP</sequence>
<keyword evidence="7" id="KW-1185">Reference proteome</keyword>
<dbReference type="EC" id="3.5.3.17" evidence="6"/>
<dbReference type="SUPFAM" id="SSF52768">
    <property type="entry name" value="Arginase/deacetylase"/>
    <property type="match status" value="1"/>
</dbReference>
<evidence type="ECO:0000256" key="5">
    <source>
        <dbReference type="RuleBase" id="RU003684"/>
    </source>
</evidence>
<dbReference type="Proteomes" id="UP001205843">
    <property type="component" value="Unassembled WGS sequence"/>
</dbReference>
<dbReference type="InterPro" id="IPR005925">
    <property type="entry name" value="Agmatinase-rel"/>
</dbReference>
<dbReference type="Pfam" id="PF00491">
    <property type="entry name" value="Arginase"/>
    <property type="match status" value="1"/>
</dbReference>
<name>A0AAE3G2I3_9GAMM</name>
<dbReference type="Gene3D" id="3.40.800.10">
    <property type="entry name" value="Ureohydrolase domain"/>
    <property type="match status" value="1"/>
</dbReference>
<dbReference type="InterPro" id="IPR006035">
    <property type="entry name" value="Ureohydrolase"/>
</dbReference>
<dbReference type="GO" id="GO:0033389">
    <property type="term" value="P:putrescine biosynthetic process from arginine, via agmatine"/>
    <property type="evidence" value="ECO:0007669"/>
    <property type="project" value="TreeGrafter"/>
</dbReference>
<evidence type="ECO:0000313" key="6">
    <source>
        <dbReference type="EMBL" id="MCP1673814.1"/>
    </source>
</evidence>
<dbReference type="PROSITE" id="PS01053">
    <property type="entry name" value="ARGINASE_1"/>
    <property type="match status" value="1"/>
</dbReference>
<feature type="binding site" evidence="4">
    <location>
        <position position="162"/>
    </location>
    <ligand>
        <name>Mn(2+)</name>
        <dbReference type="ChEBI" id="CHEBI:29035"/>
        <label>1</label>
    </ligand>
</feature>
<dbReference type="NCBIfam" id="TIGR01230">
    <property type="entry name" value="agmatinase"/>
    <property type="match status" value="1"/>
</dbReference>
<keyword evidence="2 4" id="KW-0479">Metal-binding</keyword>
<evidence type="ECO:0000256" key="1">
    <source>
        <dbReference type="ARBA" id="ARBA00009227"/>
    </source>
</evidence>
<dbReference type="PRINTS" id="PR00116">
    <property type="entry name" value="ARGINASE"/>
</dbReference>
<gene>
    <name evidence="6" type="ORF">J2T57_000913</name>
</gene>